<organism evidence="2 3">
    <name type="scientific">Streptomyces lavendulocolor</name>
    <dbReference type="NCBI Taxonomy" id="67316"/>
    <lineage>
        <taxon>Bacteria</taxon>
        <taxon>Bacillati</taxon>
        <taxon>Actinomycetota</taxon>
        <taxon>Actinomycetes</taxon>
        <taxon>Kitasatosporales</taxon>
        <taxon>Streptomycetaceae</taxon>
        <taxon>Streptomyces</taxon>
    </lineage>
</organism>
<keyword evidence="2" id="KW-0449">Lipoprotein</keyword>
<evidence type="ECO:0000313" key="2">
    <source>
        <dbReference type="EMBL" id="MEU0707117.1"/>
    </source>
</evidence>
<accession>A0ABV2W0R2</accession>
<dbReference type="PROSITE" id="PS51257">
    <property type="entry name" value="PROKAR_LIPOPROTEIN"/>
    <property type="match status" value="1"/>
</dbReference>
<proteinExistence type="predicted"/>
<dbReference type="RefSeq" id="WP_359655252.1">
    <property type="nucleotide sequence ID" value="NZ_JBEXZO010000007.1"/>
</dbReference>
<gene>
    <name evidence="2" type="ORF">ABZ508_07015</name>
</gene>
<keyword evidence="3" id="KW-1185">Reference proteome</keyword>
<feature type="chain" id="PRO_5047458427" evidence="1">
    <location>
        <begin position="25"/>
        <end position="214"/>
    </location>
</feature>
<comment type="caution">
    <text evidence="2">The sequence shown here is derived from an EMBL/GenBank/DDBJ whole genome shotgun (WGS) entry which is preliminary data.</text>
</comment>
<reference evidence="2 3" key="1">
    <citation type="submission" date="2024-06" db="EMBL/GenBank/DDBJ databases">
        <title>The Natural Products Discovery Center: Release of the First 8490 Sequenced Strains for Exploring Actinobacteria Biosynthetic Diversity.</title>
        <authorList>
            <person name="Kalkreuter E."/>
            <person name="Kautsar S.A."/>
            <person name="Yang D."/>
            <person name="Bader C.D."/>
            <person name="Teijaro C.N."/>
            <person name="Fluegel L."/>
            <person name="Davis C.M."/>
            <person name="Simpson J.R."/>
            <person name="Lauterbach L."/>
            <person name="Steele A.D."/>
            <person name="Gui C."/>
            <person name="Meng S."/>
            <person name="Li G."/>
            <person name="Viehrig K."/>
            <person name="Ye F."/>
            <person name="Su P."/>
            <person name="Kiefer A.F."/>
            <person name="Nichols A."/>
            <person name="Cepeda A.J."/>
            <person name="Yan W."/>
            <person name="Fan B."/>
            <person name="Jiang Y."/>
            <person name="Adhikari A."/>
            <person name="Zheng C.-J."/>
            <person name="Schuster L."/>
            <person name="Cowan T.M."/>
            <person name="Smanski M.J."/>
            <person name="Chevrette M.G."/>
            <person name="De Carvalho L.P.S."/>
            <person name="Shen B."/>
        </authorList>
    </citation>
    <scope>NUCLEOTIDE SEQUENCE [LARGE SCALE GENOMIC DNA]</scope>
    <source>
        <strain evidence="2 3">NPDC006337</strain>
    </source>
</reference>
<protein>
    <submittedName>
        <fullName evidence="2">Lipoprotein</fullName>
    </submittedName>
</protein>
<evidence type="ECO:0000313" key="3">
    <source>
        <dbReference type="Proteomes" id="UP001550378"/>
    </source>
</evidence>
<keyword evidence="1" id="KW-0732">Signal</keyword>
<name>A0ABV2W0R2_9ACTN</name>
<dbReference type="Pfam" id="PF18966">
    <property type="entry name" value="Lipoprotein_23"/>
    <property type="match status" value="1"/>
</dbReference>
<evidence type="ECO:0000256" key="1">
    <source>
        <dbReference type="SAM" id="SignalP"/>
    </source>
</evidence>
<dbReference type="InterPro" id="IPR044058">
    <property type="entry name" value="Lipoprotein_23"/>
</dbReference>
<feature type="signal peptide" evidence="1">
    <location>
        <begin position="1"/>
        <end position="24"/>
    </location>
</feature>
<sequence>MGRYGKLRGAVVVAAAGMALTACAAEVPEAKPSVKAPGATAATAGGPGPAKGVTIGGKGAPCPLPVTFETEPEWTAEQVTVSEDPDFAALARQGTVTLSCEVDAKPAGHIGFLRVWTGDAPGAAPREVLEAYVGAEKGASKAAYAQTRAGALPAAEVTFTVSGEFTDGPKPERAFAVATPRGAVVVHLGGLDAGEHRAMLPAYERAKRTIALAG</sequence>
<dbReference type="EMBL" id="JBEXZR010000004">
    <property type="protein sequence ID" value="MEU0707117.1"/>
    <property type="molecule type" value="Genomic_DNA"/>
</dbReference>
<dbReference type="Proteomes" id="UP001550378">
    <property type="component" value="Unassembled WGS sequence"/>
</dbReference>